<dbReference type="CDD" id="cd03255">
    <property type="entry name" value="ABC_MJ0796_LolCDE_FtsE"/>
    <property type="match status" value="1"/>
</dbReference>
<reference evidence="5 6" key="1">
    <citation type="submission" date="2019-09" db="EMBL/GenBank/DDBJ databases">
        <title>In-depth cultivation of the pig gut microbiome towards novel bacterial diversity and tailored functional studies.</title>
        <authorList>
            <person name="Wylensek D."/>
            <person name="Hitch T.C.A."/>
            <person name="Clavel T."/>
        </authorList>
    </citation>
    <scope>NUCLEOTIDE SEQUENCE [LARGE SCALE GENOMIC DNA]</scope>
    <source>
        <strain evidence="5 6">PG-178-WT-4</strain>
    </source>
</reference>
<dbReference type="InterPro" id="IPR015854">
    <property type="entry name" value="ABC_transpr_LolD-like"/>
</dbReference>
<dbReference type="PROSITE" id="PS00211">
    <property type="entry name" value="ABC_TRANSPORTER_1"/>
    <property type="match status" value="1"/>
</dbReference>
<dbReference type="SUPFAM" id="SSF52540">
    <property type="entry name" value="P-loop containing nucleoside triphosphate hydrolases"/>
    <property type="match status" value="1"/>
</dbReference>
<evidence type="ECO:0000313" key="6">
    <source>
        <dbReference type="Proteomes" id="UP000477488"/>
    </source>
</evidence>
<keyword evidence="2" id="KW-0547">Nucleotide-binding</keyword>
<proteinExistence type="predicted"/>
<dbReference type="EMBL" id="VUMH01000006">
    <property type="protein sequence ID" value="MSS27910.1"/>
    <property type="molecule type" value="Genomic_DNA"/>
</dbReference>
<comment type="caution">
    <text evidence="5">The sequence shown here is derived from an EMBL/GenBank/DDBJ whole genome shotgun (WGS) entry which is preliminary data.</text>
</comment>
<dbReference type="InterPro" id="IPR003439">
    <property type="entry name" value="ABC_transporter-like_ATP-bd"/>
</dbReference>
<dbReference type="InterPro" id="IPR003593">
    <property type="entry name" value="AAA+_ATPase"/>
</dbReference>
<evidence type="ECO:0000259" key="4">
    <source>
        <dbReference type="PROSITE" id="PS50893"/>
    </source>
</evidence>
<dbReference type="GO" id="GO:0005524">
    <property type="term" value="F:ATP binding"/>
    <property type="evidence" value="ECO:0007669"/>
    <property type="project" value="UniProtKB-KW"/>
</dbReference>
<dbReference type="Gene3D" id="3.40.50.2000">
    <property type="entry name" value="Glycogen Phosphorylase B"/>
    <property type="match status" value="2"/>
</dbReference>
<dbReference type="GO" id="GO:0022857">
    <property type="term" value="F:transmembrane transporter activity"/>
    <property type="evidence" value="ECO:0007669"/>
    <property type="project" value="TreeGrafter"/>
</dbReference>
<name>A0A6L5XL27_9BACT</name>
<dbReference type="RefSeq" id="WP_154510819.1">
    <property type="nucleotide sequence ID" value="NZ_JAXELC010000040.1"/>
</dbReference>
<dbReference type="GO" id="GO:0016757">
    <property type="term" value="F:glycosyltransferase activity"/>
    <property type="evidence" value="ECO:0007669"/>
    <property type="project" value="InterPro"/>
</dbReference>
<keyword evidence="1" id="KW-0813">Transport</keyword>
<dbReference type="GO" id="GO:0005886">
    <property type="term" value="C:plasma membrane"/>
    <property type="evidence" value="ECO:0007669"/>
    <property type="project" value="TreeGrafter"/>
</dbReference>
<gene>
    <name evidence="5" type="ORF">FYJ44_07610</name>
</gene>
<dbReference type="AlphaFoldDB" id="A0A6L5XL27"/>
<dbReference type="PROSITE" id="PS50893">
    <property type="entry name" value="ABC_TRANSPORTER_2"/>
    <property type="match status" value="1"/>
</dbReference>
<accession>A0A6L5XL27</accession>
<keyword evidence="3" id="KW-0067">ATP-binding</keyword>
<evidence type="ECO:0000256" key="1">
    <source>
        <dbReference type="ARBA" id="ARBA00022448"/>
    </source>
</evidence>
<dbReference type="PANTHER" id="PTHR24220:SF86">
    <property type="entry name" value="ABC TRANSPORTER ABCH.1"/>
    <property type="match status" value="1"/>
</dbReference>
<evidence type="ECO:0000256" key="2">
    <source>
        <dbReference type="ARBA" id="ARBA00022741"/>
    </source>
</evidence>
<dbReference type="InterPro" id="IPR017911">
    <property type="entry name" value="MacB-like_ATP-bd"/>
</dbReference>
<dbReference type="Pfam" id="PF00534">
    <property type="entry name" value="Glycos_transf_1"/>
    <property type="match status" value="1"/>
</dbReference>
<dbReference type="SUPFAM" id="SSF53756">
    <property type="entry name" value="UDP-Glycosyltransferase/glycogen phosphorylase"/>
    <property type="match status" value="1"/>
</dbReference>
<dbReference type="Proteomes" id="UP000477488">
    <property type="component" value="Unassembled WGS sequence"/>
</dbReference>
<evidence type="ECO:0000256" key="3">
    <source>
        <dbReference type="ARBA" id="ARBA00022840"/>
    </source>
</evidence>
<feature type="domain" description="ABC transporter" evidence="4">
    <location>
        <begin position="5"/>
        <end position="241"/>
    </location>
</feature>
<dbReference type="CDD" id="cd03801">
    <property type="entry name" value="GT4_PimA-like"/>
    <property type="match status" value="1"/>
</dbReference>
<dbReference type="SMART" id="SM00382">
    <property type="entry name" value="AAA"/>
    <property type="match status" value="1"/>
</dbReference>
<evidence type="ECO:0000313" key="5">
    <source>
        <dbReference type="EMBL" id="MSS27910.1"/>
    </source>
</evidence>
<dbReference type="InterPro" id="IPR001296">
    <property type="entry name" value="Glyco_trans_1"/>
</dbReference>
<sequence>MAPVIVAKDLYKCYAGFAPVLRGVNIEVQAGELVAIMGPSGCGKSTMLHILGMLHAPDAGSLEILGTDVLAFNREQTAAFRRGNMGFVMQSSNLFEHSTVFENVEFPLIYEGIPPQERWERVIRALELVRLSARVHYRSNRLSGGEQQRVAIARAMVNNPRILLADEPTGALDARTSRLIMENFRTLCHTGGVSMVLVTHDPKMAEYCDSIYTLEDGVLHCRRRELPPLPEHEAQTLLQPPPPVVRGALVAERFPEASGRNLMEEAHRLHAAGLLSRIYAIRGSGLLGNPEGYALPLAVRRIGSWHFFSVCAALFRQLRGSSHSLWGLWRDLPVRSRWGRGLPGHLWAFGCGALLARWGLEEKIEFMYATGAHSEATASWVAARLLGLPFAFSVRAQDLARPGNDWAVKAAQAVFVRCDTGATLQALRELLPELPEDRLVLLRDPLTLTPPEDDADMPLPSGVQQGAQPLQILAVGTISARKGYDLLLRACAQLRARGLDFRLKIVGQGPERLRLRWLAWRLGLRKVVDFAGQTPHENMADFYKKADIFVSPGRRTGQGDADGLPSALAEAMAFGLAVVVSDLPGLTEAVEDGKSGLVTPQNDAAALAQALERLAAQPGERARLGNAARTRIHALLDEQENESRLGALFSRAIRTA</sequence>
<dbReference type="InterPro" id="IPR017871">
    <property type="entry name" value="ABC_transporter-like_CS"/>
</dbReference>
<dbReference type="PANTHER" id="PTHR24220">
    <property type="entry name" value="IMPORT ATP-BINDING PROTEIN"/>
    <property type="match status" value="1"/>
</dbReference>
<organism evidence="5 6">
    <name type="scientific">Desulfovibrio porci</name>
    <dbReference type="NCBI Taxonomy" id="2605782"/>
    <lineage>
        <taxon>Bacteria</taxon>
        <taxon>Pseudomonadati</taxon>
        <taxon>Thermodesulfobacteriota</taxon>
        <taxon>Desulfovibrionia</taxon>
        <taxon>Desulfovibrionales</taxon>
        <taxon>Desulfovibrionaceae</taxon>
        <taxon>Desulfovibrio</taxon>
    </lineage>
</organism>
<protein>
    <submittedName>
        <fullName evidence="5">Glycosyltransferase</fullName>
    </submittedName>
</protein>
<keyword evidence="6" id="KW-1185">Reference proteome</keyword>
<dbReference type="GO" id="GO:0016887">
    <property type="term" value="F:ATP hydrolysis activity"/>
    <property type="evidence" value="ECO:0007669"/>
    <property type="project" value="InterPro"/>
</dbReference>
<dbReference type="Pfam" id="PF00005">
    <property type="entry name" value="ABC_tran"/>
    <property type="match status" value="1"/>
</dbReference>
<dbReference type="InterPro" id="IPR027417">
    <property type="entry name" value="P-loop_NTPase"/>
</dbReference>
<dbReference type="Gene3D" id="3.40.50.300">
    <property type="entry name" value="P-loop containing nucleotide triphosphate hydrolases"/>
    <property type="match status" value="1"/>
</dbReference>
<keyword evidence="5" id="KW-0808">Transferase</keyword>